<reference evidence="2" key="1">
    <citation type="journal article" date="2015" name="Nature">
        <title>Complex archaea that bridge the gap between prokaryotes and eukaryotes.</title>
        <authorList>
            <person name="Spang A."/>
            <person name="Saw J.H."/>
            <person name="Jorgensen S.L."/>
            <person name="Zaremba-Niedzwiedzka K."/>
            <person name="Martijn J."/>
            <person name="Lind A.E."/>
            <person name="van Eijk R."/>
            <person name="Schleper C."/>
            <person name="Guy L."/>
            <person name="Ettema T.J."/>
        </authorList>
    </citation>
    <scope>NUCLEOTIDE SEQUENCE</scope>
</reference>
<dbReference type="AlphaFoldDB" id="A0A0F9R8E5"/>
<evidence type="ECO:0000313" key="2">
    <source>
        <dbReference type="EMBL" id="KKN45617.1"/>
    </source>
</evidence>
<dbReference type="InterPro" id="IPR030392">
    <property type="entry name" value="S74_ICA"/>
</dbReference>
<proteinExistence type="predicted"/>
<gene>
    <name evidence="2" type="ORF">LCGC14_0681270</name>
</gene>
<comment type="caution">
    <text evidence="2">The sequence shown here is derived from an EMBL/GenBank/DDBJ whole genome shotgun (WGS) entry which is preliminary data.</text>
</comment>
<accession>A0A0F9R8E5</accession>
<organism evidence="2">
    <name type="scientific">marine sediment metagenome</name>
    <dbReference type="NCBI Taxonomy" id="412755"/>
    <lineage>
        <taxon>unclassified sequences</taxon>
        <taxon>metagenomes</taxon>
        <taxon>ecological metagenomes</taxon>
    </lineage>
</organism>
<name>A0A0F9R8E5_9ZZZZ</name>
<sequence length="1219" mass="132556">MSVSIQRPSGINVGVHNPGKAVYLAGSMEEGSLRLSVDSQMGNPIIEKFTSGLWQPTSIMAGAQSIWIGRNLALSVAGNHLLTKDAYGRLNLYPQCGFQDGISHSDTTALHAYSYFERLVVQPDNSGSFTGTLFGYIFTSVGCVLSKKVYYQTDVTAATQPVRVCIFEGSDNTGCVIFDQTYPASQFVASTEISVELNGYVDYLDGATYFIQYESDADFSLKLDTTNTSPWFAADISFIREESLLQTKPWISGDDWDANDYFIKDRKIYICNTTGEQTGTFESNSALWDDIGMSSVAVSDRIESAAGDDLVITDTSLKYNDGIINRLVIDASEAKIQSPDGDNRFRTNNSNSAIVIGGSLRLVIGSSTSYLRSSDYDRGLWVKQASVALRANGKDRVWVDNLNTILYSPNLTSQVKVTNSNIELNQGGNLRIKVDANYTNIYSPDGGNLNIGNAGVFYSGAIVQMSTHKGAVNGIAELNASGIVPTSQLPSYVDAIDEYASLVALQTVDPQEANKVYVTTDDNKVYRYTGTPGSYVEISPTLVLGTTNATAYRGDRGLIAYDHSQTPHDYEAADEDIVKAPLGVLPVLDGSNLTGLGAGDVQQLISPNEDRTLELSDTNLLYQDGLYTRFLIDAAESSLRSPNGQEKVYISDGALTYNDGTRNRLEVNASGSMLVSPDGSETLIVGNDGLLYNMVEIVTVNDISPNWNTAYSWGDHAGLYSLLSHTHSSILSPDTIKDLIINDVDLRYNDGAVDRLWINSALTGLISPNGQHSIVVSNTGATYDTIEISTIDHTHAESGSDKIISPDTLSTLTITNTSLIHTNSLGESRLEIDATQTRLRGVGVTPIYMKFGASSFEINDGVDRFMSNSSKSVMASPNDTWWSACYNDRYEVMDDTLARMFISSIASSMVSPDGQKNITIDNTAVYVNGVFNVNDGTRTRILADAGSSRMLSQDGGSYMSVGDGGIYLNHNVSPRLSISTTNTLMYSPDMSKFMKQDNDGMAIVGDVDITGKISVVIPVGGVGITAVGVGTNASVGLRIKQGAADTATIIDFYEEGSTRKAWIGFGSSSNRHGLFIFNDYVDGDVRITANNYERFILDGNNTTLYNFNRARWIQLTSALNRTSHAWSVGSDRNLKQNIEYLNNEAISFINKLKPVTFEHKDSPGKKSMGFIAQEVEEIQISDIVSTVEDGTKSLAYTEIIAPLVAYVQELQRQITDIHN</sequence>
<feature type="domain" description="Peptidase S74" evidence="1">
    <location>
        <begin position="1130"/>
        <end position="1219"/>
    </location>
</feature>
<dbReference type="PROSITE" id="PS51688">
    <property type="entry name" value="ICA"/>
    <property type="match status" value="1"/>
</dbReference>
<dbReference type="Pfam" id="PF13884">
    <property type="entry name" value="Peptidase_S74"/>
    <property type="match status" value="1"/>
</dbReference>
<dbReference type="EMBL" id="LAZR01001377">
    <property type="protein sequence ID" value="KKN45617.1"/>
    <property type="molecule type" value="Genomic_DNA"/>
</dbReference>
<evidence type="ECO:0000259" key="1">
    <source>
        <dbReference type="PROSITE" id="PS51688"/>
    </source>
</evidence>
<protein>
    <recommendedName>
        <fullName evidence="1">Peptidase S74 domain-containing protein</fullName>
    </recommendedName>
</protein>